<evidence type="ECO:0000256" key="3">
    <source>
        <dbReference type="ARBA" id="ARBA00022989"/>
    </source>
</evidence>
<feature type="domain" description="ABC transmembrane type-1" evidence="6">
    <location>
        <begin position="437"/>
        <end position="716"/>
    </location>
</feature>
<keyword evidence="5" id="KW-0813">Transport</keyword>
<dbReference type="Proteomes" id="UP001154240">
    <property type="component" value="Unassembled WGS sequence"/>
</dbReference>
<feature type="transmembrane region" description="Helical" evidence="5">
    <location>
        <begin position="635"/>
        <end position="656"/>
    </location>
</feature>
<name>A0A9X4MJX6_9BACT</name>
<dbReference type="CDD" id="cd06261">
    <property type="entry name" value="TM_PBP2"/>
    <property type="match status" value="1"/>
</dbReference>
<dbReference type="PROSITE" id="PS50928">
    <property type="entry name" value="ABC_TM1"/>
    <property type="match status" value="1"/>
</dbReference>
<dbReference type="GO" id="GO:0055085">
    <property type="term" value="P:transmembrane transport"/>
    <property type="evidence" value="ECO:0007669"/>
    <property type="project" value="InterPro"/>
</dbReference>
<evidence type="ECO:0000256" key="2">
    <source>
        <dbReference type="ARBA" id="ARBA00022692"/>
    </source>
</evidence>
<dbReference type="Gene3D" id="1.10.3720.10">
    <property type="entry name" value="MetI-like"/>
    <property type="match status" value="1"/>
</dbReference>
<comment type="subcellular location">
    <subcellularLocation>
        <location evidence="1 5">Cell membrane</location>
        <topology evidence="1 5">Multi-pass membrane protein</topology>
    </subcellularLocation>
</comment>
<feature type="transmembrane region" description="Helical" evidence="5">
    <location>
        <begin position="592"/>
        <end position="614"/>
    </location>
</feature>
<dbReference type="InterPro" id="IPR015943">
    <property type="entry name" value="WD40/YVTN_repeat-like_dom_sf"/>
</dbReference>
<dbReference type="PANTHER" id="PTHR42727:SF1">
    <property type="entry name" value="PHOSPHATE TRANSPORT SYSTEM PERMEASE"/>
    <property type="match status" value="1"/>
</dbReference>
<proteinExistence type="inferred from homology"/>
<evidence type="ECO:0000256" key="4">
    <source>
        <dbReference type="ARBA" id="ARBA00023136"/>
    </source>
</evidence>
<comment type="caution">
    <text evidence="7">The sequence shown here is derived from an EMBL/GenBank/DDBJ whole genome shotgun (WGS) entry which is preliminary data.</text>
</comment>
<dbReference type="EMBL" id="JAPHEH010000001">
    <property type="protein sequence ID" value="MDG4476194.1"/>
    <property type="molecule type" value="Genomic_DNA"/>
</dbReference>
<reference evidence="7" key="2">
    <citation type="submission" date="2022-10" db="EMBL/GenBank/DDBJ databases">
        <authorList>
            <person name="Aronson H.S."/>
        </authorList>
    </citation>
    <scope>NUCLEOTIDE SEQUENCE</scope>
    <source>
        <strain evidence="7">RS19-109</strain>
    </source>
</reference>
<dbReference type="InterPro" id="IPR036322">
    <property type="entry name" value="WD40_repeat_dom_sf"/>
</dbReference>
<feature type="transmembrane region" description="Helical" evidence="5">
    <location>
        <begin position="707"/>
        <end position="729"/>
    </location>
</feature>
<keyword evidence="2 5" id="KW-0812">Transmembrane</keyword>
<keyword evidence="3 5" id="KW-1133">Transmembrane helix</keyword>
<feature type="transmembrane region" description="Helical" evidence="5">
    <location>
        <begin position="21"/>
        <end position="42"/>
    </location>
</feature>
<dbReference type="InterPro" id="IPR000515">
    <property type="entry name" value="MetI-like"/>
</dbReference>
<dbReference type="SUPFAM" id="SSF161098">
    <property type="entry name" value="MetI-like"/>
    <property type="match status" value="1"/>
</dbReference>
<dbReference type="RefSeq" id="WP_307633164.1">
    <property type="nucleotide sequence ID" value="NZ_JAPHEH010000001.1"/>
</dbReference>
<sequence>MQKLDKQFIKKVRRQDRLATRAITLGGLLVIASVIAILVLIVRVTLPLFQPASAKITHRLQVGSALAPVLAVGMDNTQEVGFTLNDTGMFSFYDLASGKTFSTLPASTRTAKVLSIEDTKNNIFALLWEDNSVSVSRVDFRSLYAANGQRTIQPEISQLGEYPARTYPAQVKSVAIRVHEGRLTEVALLADNRFQIDQEVVTTDLLDNETKENFSFLIAEEMPGKITAFTVDEKGATLFAGTDTGSLLRWDLRENATATRTDNVVAVPDNKAVTALAMVFGDISVAVGDAEGGLVTWSQIWTGTGKDRTQRLRKTHTLTGHQSPVERIIPSRRSKSLVSVGADGKTHFDHMTSENHLLDLAPPMLMVGISGQGNGLIGLGPDNSLTVWQIDAPHPEISLKTLFGKVWYESYDKPEYVWQSSSGSDDFEAKFSLVPLLFGTIKGTLYAMIFAVPLAIFGAVYTSQFSTATFKKTVKPVVEIMASIPSVVIGFLIALWLAPIVEKAILSVILTVILLPLIFVGIMAALRPFYKTPTLQNFCNGYEFLMLAPVILLATALAMGIAPTVEPLLFAGNFKQWLYNDLGMRYDQRNCIIIAFGLGIAVIPIIFSITEDAISNIPPSLTAASLALGASRWQTIWRVVLPSASPGIFAAIMIGFGRAVGETMIVLMATGNTPILDWSIFNGMRTLSANIAVEIPEAPMGGTLYRVLFLCASMLFALTFLVNTGAELIRERLRKKYGRY</sequence>
<evidence type="ECO:0000259" key="6">
    <source>
        <dbReference type="PROSITE" id="PS50928"/>
    </source>
</evidence>
<dbReference type="Gene3D" id="2.130.10.10">
    <property type="entry name" value="YVTN repeat-like/Quinoprotein amine dehydrogenase"/>
    <property type="match status" value="1"/>
</dbReference>
<organism evidence="7 8">
    <name type="scientific">Thiovibrio frasassiensis</name>
    <dbReference type="NCBI Taxonomy" id="2984131"/>
    <lineage>
        <taxon>Bacteria</taxon>
        <taxon>Pseudomonadati</taxon>
        <taxon>Thermodesulfobacteriota</taxon>
        <taxon>Desulfobulbia</taxon>
        <taxon>Desulfobulbales</taxon>
        <taxon>Thiovibrionaceae</taxon>
        <taxon>Thiovibrio</taxon>
    </lineage>
</organism>
<reference evidence="7" key="1">
    <citation type="journal article" date="2022" name="bioRxiv">
        <title>Thiovibrio frasassiensisgen. nov., sp. nov., an autotrophic, elemental sulfur disproportionating bacterium isolated from sulfidic karst sediment, and proposal of Thiovibrionaceae fam. nov.</title>
        <authorList>
            <person name="Aronson H."/>
            <person name="Thomas C."/>
            <person name="Bhattacharyya M."/>
            <person name="Eckstein S."/>
            <person name="Jensen S."/>
            <person name="Barco R."/>
            <person name="Macalady J."/>
            <person name="Amend J."/>
        </authorList>
    </citation>
    <scope>NUCLEOTIDE SEQUENCE</scope>
    <source>
        <strain evidence="7">RS19-109</strain>
    </source>
</reference>
<feature type="transmembrane region" description="Helical" evidence="5">
    <location>
        <begin position="445"/>
        <end position="465"/>
    </location>
</feature>
<feature type="transmembrane region" description="Helical" evidence="5">
    <location>
        <begin position="547"/>
        <end position="572"/>
    </location>
</feature>
<evidence type="ECO:0000313" key="8">
    <source>
        <dbReference type="Proteomes" id="UP001154240"/>
    </source>
</evidence>
<dbReference type="AlphaFoldDB" id="A0A9X4MJX6"/>
<gene>
    <name evidence="7" type="ORF">OLX77_08500</name>
</gene>
<comment type="similarity">
    <text evidence="5">Belongs to the binding-protein-dependent transport system permease family.</text>
</comment>
<accession>A0A9X4MJX6</accession>
<protein>
    <submittedName>
        <fullName evidence="7">ABC transporter permease subunit</fullName>
    </submittedName>
</protein>
<feature type="transmembrane region" description="Helical" evidence="5">
    <location>
        <begin position="477"/>
        <end position="498"/>
    </location>
</feature>
<feature type="transmembrane region" description="Helical" evidence="5">
    <location>
        <begin position="504"/>
        <end position="526"/>
    </location>
</feature>
<dbReference type="InterPro" id="IPR035906">
    <property type="entry name" value="MetI-like_sf"/>
</dbReference>
<dbReference type="SUPFAM" id="SSF50978">
    <property type="entry name" value="WD40 repeat-like"/>
    <property type="match status" value="1"/>
</dbReference>
<dbReference type="GO" id="GO:0005886">
    <property type="term" value="C:plasma membrane"/>
    <property type="evidence" value="ECO:0007669"/>
    <property type="project" value="UniProtKB-SubCell"/>
</dbReference>
<keyword evidence="4 5" id="KW-0472">Membrane</keyword>
<keyword evidence="8" id="KW-1185">Reference proteome</keyword>
<evidence type="ECO:0000256" key="1">
    <source>
        <dbReference type="ARBA" id="ARBA00004651"/>
    </source>
</evidence>
<evidence type="ECO:0000313" key="7">
    <source>
        <dbReference type="EMBL" id="MDG4476194.1"/>
    </source>
</evidence>
<evidence type="ECO:0000256" key="5">
    <source>
        <dbReference type="RuleBase" id="RU363032"/>
    </source>
</evidence>
<dbReference type="Pfam" id="PF00528">
    <property type="entry name" value="BPD_transp_1"/>
    <property type="match status" value="1"/>
</dbReference>
<dbReference type="PANTHER" id="PTHR42727">
    <property type="entry name" value="PHOSPHATE TRANSPORT SYSTEM PERMEASE PROTEIN"/>
    <property type="match status" value="1"/>
</dbReference>